<keyword evidence="1" id="KW-0812">Transmembrane</keyword>
<reference evidence="2 3" key="1">
    <citation type="submission" date="2021-01" db="EMBL/GenBank/DDBJ databases">
        <title>Genomic Encyclopedia of Type Strains, Phase IV (KMG-IV): sequencing the most valuable type-strain genomes for metagenomic binning, comparative biology and taxonomic classification.</title>
        <authorList>
            <person name="Goeker M."/>
        </authorList>
    </citation>
    <scope>NUCLEOTIDE SEQUENCE [LARGE SCALE GENOMIC DNA]</scope>
    <source>
        <strain evidence="2 3">DSM 24834</strain>
    </source>
</reference>
<feature type="transmembrane region" description="Helical" evidence="1">
    <location>
        <begin position="21"/>
        <end position="40"/>
    </location>
</feature>
<evidence type="ECO:0000313" key="2">
    <source>
        <dbReference type="EMBL" id="MBM7583545.1"/>
    </source>
</evidence>
<comment type="caution">
    <text evidence="2">The sequence shown here is derived from an EMBL/GenBank/DDBJ whole genome shotgun (WGS) entry which is preliminary data.</text>
</comment>
<evidence type="ECO:0000313" key="3">
    <source>
        <dbReference type="Proteomes" id="UP001646157"/>
    </source>
</evidence>
<evidence type="ECO:0000256" key="1">
    <source>
        <dbReference type="SAM" id="Phobius"/>
    </source>
</evidence>
<dbReference type="Proteomes" id="UP001646157">
    <property type="component" value="Unassembled WGS sequence"/>
</dbReference>
<proteinExistence type="predicted"/>
<keyword evidence="3" id="KW-1185">Reference proteome</keyword>
<protein>
    <submittedName>
        <fullName evidence="2">Uncharacterized protein</fullName>
    </submittedName>
</protein>
<sequence>MGRAGGNKEKIKITLKRLDMNSVFGVIYLLLIKSNLPITYDLELY</sequence>
<dbReference type="EMBL" id="JAFBDZ010000001">
    <property type="protein sequence ID" value="MBM7583545.1"/>
    <property type="molecule type" value="Genomic_DNA"/>
</dbReference>
<keyword evidence="1" id="KW-1133">Transmembrane helix</keyword>
<gene>
    <name evidence="2" type="ORF">JOC86_000082</name>
</gene>
<keyword evidence="1" id="KW-0472">Membrane</keyword>
<organism evidence="2 3">
    <name type="scientific">Rossellomorea pakistanensis</name>
    <dbReference type="NCBI Taxonomy" id="992288"/>
    <lineage>
        <taxon>Bacteria</taxon>
        <taxon>Bacillati</taxon>
        <taxon>Bacillota</taxon>
        <taxon>Bacilli</taxon>
        <taxon>Bacillales</taxon>
        <taxon>Bacillaceae</taxon>
        <taxon>Rossellomorea</taxon>
    </lineage>
</organism>
<name>A0ABS2N6W4_9BACI</name>
<accession>A0ABS2N6W4</accession>